<evidence type="ECO:0000313" key="4">
    <source>
        <dbReference type="Proteomes" id="UP001501563"/>
    </source>
</evidence>
<comment type="caution">
    <text evidence="3">The sequence shown here is derived from an EMBL/GenBank/DDBJ whole genome shotgun (WGS) entry which is preliminary data.</text>
</comment>
<keyword evidence="4" id="KW-1185">Reference proteome</keyword>
<name>A0ABP7LJR2_9ACTN</name>
<feature type="transmembrane region" description="Helical" evidence="2">
    <location>
        <begin position="6"/>
        <end position="25"/>
    </location>
</feature>
<evidence type="ECO:0000256" key="2">
    <source>
        <dbReference type="SAM" id="Phobius"/>
    </source>
</evidence>
<organism evidence="3 4">
    <name type="scientific">Streptomyces lannensis</name>
    <dbReference type="NCBI Taxonomy" id="766498"/>
    <lineage>
        <taxon>Bacteria</taxon>
        <taxon>Bacillati</taxon>
        <taxon>Actinomycetota</taxon>
        <taxon>Actinomycetes</taxon>
        <taxon>Kitasatosporales</taxon>
        <taxon>Streptomycetaceae</taxon>
        <taxon>Streptomyces</taxon>
    </lineage>
</organism>
<feature type="transmembrane region" description="Helical" evidence="2">
    <location>
        <begin position="196"/>
        <end position="217"/>
    </location>
</feature>
<evidence type="ECO:0000256" key="1">
    <source>
        <dbReference type="SAM" id="MobiDB-lite"/>
    </source>
</evidence>
<keyword evidence="2" id="KW-0812">Transmembrane</keyword>
<evidence type="ECO:0008006" key="5">
    <source>
        <dbReference type="Google" id="ProtNLM"/>
    </source>
</evidence>
<protein>
    <recommendedName>
        <fullName evidence="5">Secreted protein</fullName>
    </recommendedName>
</protein>
<dbReference type="RefSeq" id="WP_331270568.1">
    <property type="nucleotide sequence ID" value="NZ_BAAAZA010000050.1"/>
</dbReference>
<feature type="compositionally biased region" description="Polar residues" evidence="1">
    <location>
        <begin position="106"/>
        <end position="121"/>
    </location>
</feature>
<feature type="compositionally biased region" description="Basic and acidic residues" evidence="1">
    <location>
        <begin position="32"/>
        <end position="55"/>
    </location>
</feature>
<accession>A0ABP7LJR2</accession>
<keyword evidence="2" id="KW-0472">Membrane</keyword>
<reference evidence="4" key="1">
    <citation type="journal article" date="2019" name="Int. J. Syst. Evol. Microbiol.">
        <title>The Global Catalogue of Microorganisms (GCM) 10K type strain sequencing project: providing services to taxonomists for standard genome sequencing and annotation.</title>
        <authorList>
            <consortium name="The Broad Institute Genomics Platform"/>
            <consortium name="The Broad Institute Genome Sequencing Center for Infectious Disease"/>
            <person name="Wu L."/>
            <person name="Ma J."/>
        </authorList>
    </citation>
    <scope>NUCLEOTIDE SEQUENCE [LARGE SCALE GENOMIC DNA]</scope>
    <source>
        <strain evidence="4">JCM 16578</strain>
    </source>
</reference>
<feature type="region of interest" description="Disordered" evidence="1">
    <location>
        <begin position="32"/>
        <end position="58"/>
    </location>
</feature>
<dbReference type="Proteomes" id="UP001501563">
    <property type="component" value="Unassembled WGS sequence"/>
</dbReference>
<gene>
    <name evidence="3" type="ORF">GCM10022207_84410</name>
</gene>
<evidence type="ECO:0000313" key="3">
    <source>
        <dbReference type="EMBL" id="GAA3902448.1"/>
    </source>
</evidence>
<proteinExistence type="predicted"/>
<feature type="region of interest" description="Disordered" evidence="1">
    <location>
        <begin position="106"/>
        <end position="128"/>
    </location>
</feature>
<sequence length="219" mass="24159">MAEFVFGVIGATVGVVGLVLTFAGYRHQQRQTRELDARETQLRTREREAERREASTHASMLRVEVSKHSSALDPSVSLWRITVRNASSQPFVGVVLRYDDQALESPTLSGHLNPGASTTDTLPVAEGEPDPTRCVVEFTDVAGRLWRRRATGDLRLGHRGPDGQIYWDGEPYVIHAHGLAGGMARRLAPQSSIRPGCLLPETVLILAVVGYVVWHFALR</sequence>
<dbReference type="EMBL" id="BAAAZA010000050">
    <property type="protein sequence ID" value="GAA3902448.1"/>
    <property type="molecule type" value="Genomic_DNA"/>
</dbReference>
<keyword evidence="2" id="KW-1133">Transmembrane helix</keyword>